<dbReference type="AlphaFoldDB" id="A0A1X1T4G0"/>
<evidence type="ECO:0000313" key="3">
    <source>
        <dbReference type="Proteomes" id="UP000467385"/>
    </source>
</evidence>
<dbReference type="EMBL" id="AP022613">
    <property type="protein sequence ID" value="BBZ38056.1"/>
    <property type="molecule type" value="Genomic_DNA"/>
</dbReference>
<comment type="similarity">
    <text evidence="1">Belongs to the universal stress protein A family.</text>
</comment>
<dbReference type="STRING" id="44010.AWC00_18185"/>
<name>A0A1X1T4G0_9MYCO</name>
<dbReference type="SUPFAM" id="SSF52402">
    <property type="entry name" value="Adenine nucleotide alpha hydrolases-like"/>
    <property type="match status" value="1"/>
</dbReference>
<reference evidence="2 3" key="1">
    <citation type="journal article" date="2019" name="Emerg. Microbes Infect.">
        <title>Comprehensive subspecies identification of 175 nontuberculous mycobacteria species based on 7547 genomic profiles.</title>
        <authorList>
            <person name="Matsumoto Y."/>
            <person name="Kinjo T."/>
            <person name="Motooka D."/>
            <person name="Nabeya D."/>
            <person name="Jung N."/>
            <person name="Uechi K."/>
            <person name="Horii T."/>
            <person name="Iida T."/>
            <person name="Fujita J."/>
            <person name="Nakamura S."/>
        </authorList>
    </citation>
    <scope>NUCLEOTIDE SEQUENCE [LARGE SCALE GENOMIC DNA]</scope>
    <source>
        <strain evidence="2 3">JCM 14738</strain>
    </source>
</reference>
<dbReference type="Gene3D" id="3.40.50.12370">
    <property type="match status" value="1"/>
</dbReference>
<dbReference type="Proteomes" id="UP000467385">
    <property type="component" value="Chromosome"/>
</dbReference>
<dbReference type="OrthoDB" id="3174546at2"/>
<dbReference type="PANTHER" id="PTHR46268">
    <property type="entry name" value="STRESS RESPONSE PROTEIN NHAX"/>
    <property type="match status" value="1"/>
</dbReference>
<dbReference type="InterPro" id="IPR006016">
    <property type="entry name" value="UspA"/>
</dbReference>
<evidence type="ECO:0000256" key="1">
    <source>
        <dbReference type="ARBA" id="ARBA00008791"/>
    </source>
</evidence>
<dbReference type="PANTHER" id="PTHR46268:SF6">
    <property type="entry name" value="UNIVERSAL STRESS PROTEIN UP12"/>
    <property type="match status" value="1"/>
</dbReference>
<keyword evidence="3" id="KW-1185">Reference proteome</keyword>
<dbReference type="PRINTS" id="PR01438">
    <property type="entry name" value="UNVRSLSTRESS"/>
</dbReference>
<organism evidence="2 3">
    <name type="scientific">Mycobacterium conspicuum</name>
    <dbReference type="NCBI Taxonomy" id="44010"/>
    <lineage>
        <taxon>Bacteria</taxon>
        <taxon>Bacillati</taxon>
        <taxon>Actinomycetota</taxon>
        <taxon>Actinomycetes</taxon>
        <taxon>Mycobacteriales</taxon>
        <taxon>Mycobacteriaceae</taxon>
        <taxon>Mycobacterium</taxon>
    </lineage>
</organism>
<dbReference type="RefSeq" id="WP_085234139.1">
    <property type="nucleotide sequence ID" value="NZ_AP022613.1"/>
</dbReference>
<dbReference type="Pfam" id="PF00582">
    <property type="entry name" value="Usp"/>
    <property type="match status" value="1"/>
</dbReference>
<accession>A0A1X1T4G0</accession>
<evidence type="ECO:0000313" key="2">
    <source>
        <dbReference type="EMBL" id="BBZ38056.1"/>
    </source>
</evidence>
<proteinExistence type="inferred from homology"/>
<gene>
    <name evidence="2" type="ORF">MCNS_11190</name>
</gene>
<sequence>MSSIRSAPAVVVGIDGSRAATHAALWAVDEAISRDIPLRLVYVIDPLQTSGVPDGGHTVARAALSDAQRAIDAIGKPVKIETEVLWGRPLTKLMQESRSAAMICVGSVGLNHARRIGGTVATGLAGAALCPVAVIHRPVRAAASPEVGAVVAGVDNGVVLRHAFEEARLRGVPLRTIGDGSGLAEAQLNRRLARWTRLYPDVPIEPCGAAVADSGQLFVTDSRTVRDLRGAHGVGCSMLAVPCGNL</sequence>
<dbReference type="InterPro" id="IPR006015">
    <property type="entry name" value="Universal_stress_UspA"/>
</dbReference>
<protein>
    <submittedName>
        <fullName evidence="2">Universal stress protein</fullName>
    </submittedName>
</protein>